<dbReference type="AlphaFoldDB" id="A0A1N7IZZ1"/>
<dbReference type="GO" id="GO:0046872">
    <property type="term" value="F:metal ion binding"/>
    <property type="evidence" value="ECO:0007669"/>
    <property type="project" value="InterPro"/>
</dbReference>
<dbReference type="RefSeq" id="WP_076483158.1">
    <property type="nucleotide sequence ID" value="NZ_FTOG01000001.1"/>
</dbReference>
<dbReference type="Gene3D" id="1.20.120.450">
    <property type="entry name" value="dinb family like domain"/>
    <property type="match status" value="1"/>
</dbReference>
<evidence type="ECO:0000259" key="1">
    <source>
        <dbReference type="Pfam" id="PF11716"/>
    </source>
</evidence>
<dbReference type="InterPro" id="IPR024344">
    <property type="entry name" value="MDMPI_metal-binding"/>
</dbReference>
<dbReference type="Pfam" id="PF11716">
    <property type="entry name" value="MDMPI_N"/>
    <property type="match status" value="1"/>
</dbReference>
<feature type="domain" description="Mycothiol-dependent maleylpyruvate isomerase metal-binding" evidence="1">
    <location>
        <begin position="36"/>
        <end position="167"/>
    </location>
</feature>
<gene>
    <name evidence="2" type="ORF">SAMN05421580_101181</name>
</gene>
<keyword evidence="2" id="KW-0413">Isomerase</keyword>
<sequence>MAGDLDMARAALIARQGTGARYQAATAPARALELARLGTAYFARRLNGLEDGALGQASARAGWSRARVVASVALQAREIAQLLEAASGQRPEDWAETDLAALELAETLPPRALRHLFAHAAVHLEVVWRDLPADAWAETVQLSTGAVGIAQTPKLRAEVLWLGALDLANGARLRDLPKDLQAQGLPEH</sequence>
<reference evidence="3" key="1">
    <citation type="submission" date="2017-01" db="EMBL/GenBank/DDBJ databases">
        <authorList>
            <person name="Varghese N."/>
            <person name="Submissions S."/>
        </authorList>
    </citation>
    <scope>NUCLEOTIDE SEQUENCE [LARGE SCALE GENOMIC DNA]</scope>
    <source>
        <strain evidence="3">DSM 19945</strain>
    </source>
</reference>
<dbReference type="OrthoDB" id="7847787at2"/>
<proteinExistence type="predicted"/>
<keyword evidence="3" id="KW-1185">Reference proteome</keyword>
<organism evidence="2 3">
    <name type="scientific">Rhodobacter aestuarii</name>
    <dbReference type="NCBI Taxonomy" id="453582"/>
    <lineage>
        <taxon>Bacteria</taxon>
        <taxon>Pseudomonadati</taxon>
        <taxon>Pseudomonadota</taxon>
        <taxon>Alphaproteobacteria</taxon>
        <taxon>Rhodobacterales</taxon>
        <taxon>Rhodobacter group</taxon>
        <taxon>Rhodobacter</taxon>
    </lineage>
</organism>
<evidence type="ECO:0000313" key="2">
    <source>
        <dbReference type="EMBL" id="SIS42531.1"/>
    </source>
</evidence>
<evidence type="ECO:0000313" key="3">
    <source>
        <dbReference type="Proteomes" id="UP000186221"/>
    </source>
</evidence>
<name>A0A1N7IZZ1_9RHOB</name>
<dbReference type="STRING" id="453582.SAMN05421580_101181"/>
<dbReference type="InterPro" id="IPR034660">
    <property type="entry name" value="DinB/YfiT-like"/>
</dbReference>
<protein>
    <submittedName>
        <fullName evidence="2">Maleylpyruvate isomerase</fullName>
    </submittedName>
</protein>
<dbReference type="Proteomes" id="UP000186221">
    <property type="component" value="Unassembled WGS sequence"/>
</dbReference>
<dbReference type="SUPFAM" id="SSF109854">
    <property type="entry name" value="DinB/YfiT-like putative metalloenzymes"/>
    <property type="match status" value="1"/>
</dbReference>
<dbReference type="EMBL" id="FTOG01000001">
    <property type="protein sequence ID" value="SIS42531.1"/>
    <property type="molecule type" value="Genomic_DNA"/>
</dbReference>
<dbReference type="GO" id="GO:0016853">
    <property type="term" value="F:isomerase activity"/>
    <property type="evidence" value="ECO:0007669"/>
    <property type="project" value="UniProtKB-KW"/>
</dbReference>
<accession>A0A1N7IZZ1</accession>
<keyword evidence="2" id="KW-0670">Pyruvate</keyword>